<dbReference type="Pfam" id="PF02931">
    <property type="entry name" value="Neur_chan_LBD"/>
    <property type="match status" value="1"/>
</dbReference>
<dbReference type="EMBL" id="JAIZAY010000013">
    <property type="protein sequence ID" value="KAJ8030250.1"/>
    <property type="molecule type" value="Genomic_DNA"/>
</dbReference>
<evidence type="ECO:0000256" key="9">
    <source>
        <dbReference type="ARBA" id="ARBA00023170"/>
    </source>
</evidence>
<keyword evidence="1 14" id="KW-0813">Transport</keyword>
<dbReference type="PROSITE" id="PS00236">
    <property type="entry name" value="NEUROTR_ION_CHANNEL"/>
    <property type="match status" value="1"/>
</dbReference>
<dbReference type="InterPro" id="IPR036719">
    <property type="entry name" value="Neuro-gated_channel_TM_sf"/>
</dbReference>
<dbReference type="GO" id="GO:0004888">
    <property type="term" value="F:transmembrane signaling receptor activity"/>
    <property type="evidence" value="ECO:0007669"/>
    <property type="project" value="InterPro"/>
</dbReference>
<dbReference type="NCBIfam" id="TIGR00860">
    <property type="entry name" value="LIC"/>
    <property type="match status" value="1"/>
</dbReference>
<feature type="domain" description="Neurotransmitter-gated ion-channel transmembrane" evidence="16">
    <location>
        <begin position="240"/>
        <end position="492"/>
    </location>
</feature>
<dbReference type="FunFam" id="1.20.58.390:FF:000043">
    <property type="entry name" value="AcetylCholine Receptor"/>
    <property type="match status" value="1"/>
</dbReference>
<feature type="transmembrane region" description="Helical" evidence="14">
    <location>
        <begin position="315"/>
        <end position="336"/>
    </location>
</feature>
<dbReference type="AlphaFoldDB" id="A0A9Q1BP77"/>
<evidence type="ECO:0000256" key="2">
    <source>
        <dbReference type="ARBA" id="ARBA00022475"/>
    </source>
</evidence>
<dbReference type="InterPro" id="IPR002394">
    <property type="entry name" value="Nicotinic_acetylcholine_rcpt"/>
</dbReference>
<dbReference type="PANTHER" id="PTHR18945">
    <property type="entry name" value="NEUROTRANSMITTER GATED ION CHANNEL"/>
    <property type="match status" value="1"/>
</dbReference>
<evidence type="ECO:0000256" key="7">
    <source>
        <dbReference type="ARBA" id="ARBA00023136"/>
    </source>
</evidence>
<dbReference type="PRINTS" id="PR00252">
    <property type="entry name" value="NRIONCHANNEL"/>
</dbReference>
<dbReference type="PRINTS" id="PR00254">
    <property type="entry name" value="NICOTINICR"/>
</dbReference>
<comment type="subcellular location">
    <subcellularLocation>
        <location evidence="13">Synaptic cell membrane</location>
        <topology evidence="13">Multi-pass membrane protein</topology>
    </subcellularLocation>
</comment>
<dbReference type="OrthoDB" id="5975154at2759"/>
<keyword evidence="5" id="KW-0770">Synapse</keyword>
<keyword evidence="8" id="KW-1015">Disulfide bond</keyword>
<evidence type="ECO:0000256" key="5">
    <source>
        <dbReference type="ARBA" id="ARBA00023018"/>
    </source>
</evidence>
<evidence type="ECO:0000256" key="4">
    <source>
        <dbReference type="ARBA" id="ARBA00022989"/>
    </source>
</evidence>
<dbReference type="Gene3D" id="1.20.58.390">
    <property type="entry name" value="Neurotransmitter-gated ion-channel transmembrane domain"/>
    <property type="match status" value="2"/>
</dbReference>
<dbReference type="CDD" id="cd19051">
    <property type="entry name" value="LGIC_TM_cation"/>
    <property type="match status" value="1"/>
</dbReference>
<feature type="domain" description="Neurotransmitter-gated ion-channel ligand-binding" evidence="15">
    <location>
        <begin position="25"/>
        <end position="233"/>
    </location>
</feature>
<evidence type="ECO:0000313" key="17">
    <source>
        <dbReference type="EMBL" id="KAJ8030250.1"/>
    </source>
</evidence>
<organism evidence="17 18">
    <name type="scientific">Holothuria leucospilota</name>
    <name type="common">Black long sea cucumber</name>
    <name type="synonym">Mertensiothuria leucospilota</name>
    <dbReference type="NCBI Taxonomy" id="206669"/>
    <lineage>
        <taxon>Eukaryota</taxon>
        <taxon>Metazoa</taxon>
        <taxon>Echinodermata</taxon>
        <taxon>Eleutherozoa</taxon>
        <taxon>Echinozoa</taxon>
        <taxon>Holothuroidea</taxon>
        <taxon>Aspidochirotacea</taxon>
        <taxon>Aspidochirotida</taxon>
        <taxon>Holothuriidae</taxon>
        <taxon>Holothuria</taxon>
    </lineage>
</organism>
<dbReference type="GO" id="GO:0022848">
    <property type="term" value="F:acetylcholine-gated monoatomic cation-selective channel activity"/>
    <property type="evidence" value="ECO:0007669"/>
    <property type="project" value="InterPro"/>
</dbReference>
<protein>
    <submittedName>
        <fullName evidence="17">Neuronal acetylcholine receptor subunit alpha-9</fullName>
    </submittedName>
</protein>
<feature type="chain" id="PRO_5040544005" evidence="14">
    <location>
        <begin position="20"/>
        <end position="513"/>
    </location>
</feature>
<dbReference type="InterPro" id="IPR006201">
    <property type="entry name" value="Neur_channel"/>
</dbReference>
<evidence type="ECO:0000313" key="18">
    <source>
        <dbReference type="Proteomes" id="UP001152320"/>
    </source>
</evidence>
<keyword evidence="4 14" id="KW-1133">Transmembrane helix</keyword>
<dbReference type="InterPro" id="IPR036734">
    <property type="entry name" value="Neur_chan_lig-bd_sf"/>
</dbReference>
<feature type="transmembrane region" description="Helical" evidence="14">
    <location>
        <begin position="475"/>
        <end position="495"/>
    </location>
</feature>
<evidence type="ECO:0000256" key="6">
    <source>
        <dbReference type="ARBA" id="ARBA00023065"/>
    </source>
</evidence>
<dbReference type="FunFam" id="2.70.170.10:FF:000028">
    <property type="entry name" value="AcetylCholine Receptor"/>
    <property type="match status" value="1"/>
</dbReference>
<dbReference type="InterPro" id="IPR038050">
    <property type="entry name" value="Neuro_actylchol_rec"/>
</dbReference>
<dbReference type="Pfam" id="PF02932">
    <property type="entry name" value="Neur_chan_memb"/>
    <property type="match status" value="1"/>
</dbReference>
<accession>A0A9Q1BP77</accession>
<comment type="caution">
    <text evidence="17">The sequence shown here is derived from an EMBL/GenBank/DDBJ whole genome shotgun (WGS) entry which is preliminary data.</text>
</comment>
<keyword evidence="6 14" id="KW-0406">Ion transport</keyword>
<evidence type="ECO:0000256" key="1">
    <source>
        <dbReference type="ARBA" id="ARBA00022448"/>
    </source>
</evidence>
<keyword evidence="3 14" id="KW-0812">Transmembrane</keyword>
<keyword evidence="12 14" id="KW-0407">Ion channel</keyword>
<evidence type="ECO:0000256" key="13">
    <source>
        <dbReference type="ARBA" id="ARBA00034099"/>
    </source>
</evidence>
<keyword evidence="18" id="KW-1185">Reference proteome</keyword>
<sequence length="513" mass="58881">MCTINKLLFLVVAVEVVRASDEQFRLLSDLFNPSRYNDIVRPVMNENDSVLVSVEVTLDQISDVDEKYQTLKAIIWLTQRWTDEYLVWNPADYNGLEEVRVPSTRLWLPDTVMYNTKNEGSNDPLMTVFTKMIINYNGSVDWSAPLTMISSCKVNVHHYPFDVQECNLRFGSWQHDARYIDYDIGKLDDELLSENGEWDLIGIEAFRIGRNYSCCPGKTYPDVTFRVKMQRKPLFYVVNLIVPCVVISTMAIVEFVLPCNSGEKVSLGITVLLSMTVFMLVIAENMPATSDSIPILGGFNIYLPQFSVTISSSRFYVVTIFLVSFSTVMTVLVLNLHHRCYRLPRWIRHVFLEVLAGVLCMREQITLPTEPTFYKGDGTHHFELLPQPGIDRNSGNEVKDEALLMTTEFMDVSENGVYRDGVNKDSYKRGAARLNRLVMEILGNVKFMAHRCQEKDHDETKKLEWQMVAKVVDRFFLIIYVICVFTMDLIMFLQIKHMDNSTHNSSSNSSASN</sequence>
<evidence type="ECO:0000256" key="8">
    <source>
        <dbReference type="ARBA" id="ARBA00023157"/>
    </source>
</evidence>
<dbReference type="GO" id="GO:0045211">
    <property type="term" value="C:postsynaptic membrane"/>
    <property type="evidence" value="ECO:0007669"/>
    <property type="project" value="InterPro"/>
</dbReference>
<evidence type="ECO:0000256" key="14">
    <source>
        <dbReference type="RuleBase" id="RU000687"/>
    </source>
</evidence>
<reference evidence="17" key="1">
    <citation type="submission" date="2021-10" db="EMBL/GenBank/DDBJ databases">
        <title>Tropical sea cucumber genome reveals ecological adaptation and Cuvierian tubules defense mechanism.</title>
        <authorList>
            <person name="Chen T."/>
        </authorList>
    </citation>
    <scope>NUCLEOTIDE SEQUENCE</scope>
    <source>
        <strain evidence="17">Nanhai2018</strain>
        <tissue evidence="17">Muscle</tissue>
    </source>
</reference>
<keyword evidence="2" id="KW-1003">Cell membrane</keyword>
<dbReference type="SUPFAM" id="SSF90112">
    <property type="entry name" value="Neurotransmitter-gated ion-channel transmembrane pore"/>
    <property type="match status" value="1"/>
</dbReference>
<dbReference type="InterPro" id="IPR006202">
    <property type="entry name" value="Neur_chan_lig-bd"/>
</dbReference>
<name>A0A9Q1BP77_HOLLE</name>
<feature type="transmembrane region" description="Helical" evidence="14">
    <location>
        <begin position="234"/>
        <end position="253"/>
    </location>
</feature>
<evidence type="ECO:0000256" key="10">
    <source>
        <dbReference type="ARBA" id="ARBA00023180"/>
    </source>
</evidence>
<keyword evidence="10" id="KW-0325">Glycoprotein</keyword>
<evidence type="ECO:0000256" key="12">
    <source>
        <dbReference type="ARBA" id="ARBA00023303"/>
    </source>
</evidence>
<evidence type="ECO:0000259" key="16">
    <source>
        <dbReference type="Pfam" id="PF02932"/>
    </source>
</evidence>
<gene>
    <name evidence="17" type="ORF">HOLleu_26612</name>
</gene>
<feature type="signal peptide" evidence="14">
    <location>
        <begin position="1"/>
        <end position="19"/>
    </location>
</feature>
<evidence type="ECO:0000259" key="15">
    <source>
        <dbReference type="Pfam" id="PF02931"/>
    </source>
</evidence>
<dbReference type="InterPro" id="IPR018000">
    <property type="entry name" value="Neurotransmitter_ion_chnl_CS"/>
</dbReference>
<dbReference type="CDD" id="cd18997">
    <property type="entry name" value="LGIC_ECD_nAChR"/>
    <property type="match status" value="1"/>
</dbReference>
<keyword evidence="11" id="KW-1071">Ligand-gated ion channel</keyword>
<dbReference type="SUPFAM" id="SSF63712">
    <property type="entry name" value="Nicotinic receptor ligand binding domain-like"/>
    <property type="match status" value="1"/>
</dbReference>
<keyword evidence="7 14" id="KW-0472">Membrane</keyword>
<dbReference type="Gene3D" id="2.70.170.10">
    <property type="entry name" value="Neurotransmitter-gated ion-channel ligand-binding domain"/>
    <property type="match status" value="1"/>
</dbReference>
<keyword evidence="9 17" id="KW-0675">Receptor</keyword>
<comment type="similarity">
    <text evidence="14">Belongs to the ligand-gated ion channel (TC 1.A.9) family.</text>
</comment>
<evidence type="ECO:0000256" key="11">
    <source>
        <dbReference type="ARBA" id="ARBA00023286"/>
    </source>
</evidence>
<proteinExistence type="inferred from homology"/>
<feature type="transmembrane region" description="Helical" evidence="14">
    <location>
        <begin position="265"/>
        <end position="283"/>
    </location>
</feature>
<dbReference type="Proteomes" id="UP001152320">
    <property type="component" value="Chromosome 13"/>
</dbReference>
<dbReference type="InterPro" id="IPR006029">
    <property type="entry name" value="Neurotrans-gated_channel_TM"/>
</dbReference>
<evidence type="ECO:0000256" key="3">
    <source>
        <dbReference type="ARBA" id="ARBA00022692"/>
    </source>
</evidence>
<keyword evidence="14" id="KW-0732">Signal</keyword>